<dbReference type="InterPro" id="IPR036465">
    <property type="entry name" value="vWFA_dom_sf"/>
</dbReference>
<evidence type="ECO:0000259" key="15">
    <source>
        <dbReference type="Pfam" id="PF08033"/>
    </source>
</evidence>
<evidence type="ECO:0000313" key="17">
    <source>
        <dbReference type="EMBL" id="KAF6218404.1"/>
    </source>
</evidence>
<comment type="caution">
    <text evidence="17">The sequence shown here is derived from an EMBL/GenBank/DDBJ whole genome shotgun (WGS) entry which is preliminary data.</text>
</comment>
<evidence type="ECO:0000256" key="1">
    <source>
        <dbReference type="ARBA" id="ARBA00004255"/>
    </source>
</evidence>
<feature type="region of interest" description="Disordered" evidence="10">
    <location>
        <begin position="1253"/>
        <end position="1282"/>
    </location>
</feature>
<dbReference type="Gene3D" id="2.60.40.10">
    <property type="entry name" value="Immunoglobulins"/>
    <property type="match status" value="1"/>
</dbReference>
<dbReference type="Proteomes" id="UP000593566">
    <property type="component" value="Unassembled WGS sequence"/>
</dbReference>
<reference evidence="17 18" key="1">
    <citation type="journal article" date="2020" name="Genomics">
        <title>Complete, high-quality genomes from long-read metagenomic sequencing of two wolf lichen thalli reveals enigmatic genome architecture.</title>
        <authorList>
            <person name="McKenzie S.K."/>
            <person name="Walston R.F."/>
            <person name="Allen J.L."/>
        </authorList>
    </citation>
    <scope>NUCLEOTIDE SEQUENCE [LARGE SCALE GENOMIC DNA]</scope>
    <source>
        <strain evidence="17">WasteWater1</strain>
    </source>
</reference>
<feature type="compositionally biased region" description="Low complexity" evidence="10">
    <location>
        <begin position="1628"/>
        <end position="1645"/>
    </location>
</feature>
<dbReference type="Pfam" id="PF04810">
    <property type="entry name" value="zf-Sec23_Sec24"/>
    <property type="match status" value="1"/>
</dbReference>
<dbReference type="GO" id="GO:0005789">
    <property type="term" value="C:endoplasmic reticulum membrane"/>
    <property type="evidence" value="ECO:0007669"/>
    <property type="project" value="UniProtKB-SubCell"/>
</dbReference>
<feature type="region of interest" description="Disordered" evidence="10">
    <location>
        <begin position="1572"/>
        <end position="1764"/>
    </location>
</feature>
<evidence type="ECO:0000256" key="4">
    <source>
        <dbReference type="ARBA" id="ARBA00008334"/>
    </source>
</evidence>
<dbReference type="Gene3D" id="2.30.30.380">
    <property type="entry name" value="Zn-finger domain of Sec23/24"/>
    <property type="match status" value="1"/>
</dbReference>
<dbReference type="EMBL" id="JACCJB010000022">
    <property type="protein sequence ID" value="KAF6218404.1"/>
    <property type="molecule type" value="Genomic_DNA"/>
</dbReference>
<dbReference type="GO" id="GO:0008270">
    <property type="term" value="F:zinc ion binding"/>
    <property type="evidence" value="ECO:0007669"/>
    <property type="project" value="InterPro"/>
</dbReference>
<evidence type="ECO:0000256" key="3">
    <source>
        <dbReference type="ARBA" id="ARBA00004397"/>
    </source>
</evidence>
<dbReference type="InterPro" id="IPR006900">
    <property type="entry name" value="Sec23/24_helical_dom"/>
</dbReference>
<evidence type="ECO:0000259" key="16">
    <source>
        <dbReference type="Pfam" id="PF16561"/>
    </source>
</evidence>
<dbReference type="Pfam" id="PF04811">
    <property type="entry name" value="Sec23_trunk"/>
    <property type="match status" value="1"/>
</dbReference>
<dbReference type="SUPFAM" id="SSF81995">
    <property type="entry name" value="beta-sandwich domain of Sec23/24"/>
    <property type="match status" value="1"/>
</dbReference>
<feature type="compositionally biased region" description="Pro residues" evidence="10">
    <location>
        <begin position="28"/>
        <end position="42"/>
    </location>
</feature>
<keyword evidence="8" id="KW-0968">Cytoplasmic vesicle</keyword>
<feature type="compositionally biased region" description="Polar residues" evidence="10">
    <location>
        <begin position="47"/>
        <end position="83"/>
    </location>
</feature>
<feature type="domain" description="Sec23/Sec24 trunk" evidence="13">
    <location>
        <begin position="397"/>
        <end position="650"/>
    </location>
</feature>
<dbReference type="InterPro" id="IPR006895">
    <property type="entry name" value="Znf_Sec23_Sec24"/>
</dbReference>
<evidence type="ECO:0000259" key="12">
    <source>
        <dbReference type="Pfam" id="PF04810"/>
    </source>
</evidence>
<dbReference type="InterPro" id="IPR032640">
    <property type="entry name" value="AMPK1_CBM"/>
</dbReference>
<feature type="domain" description="Sec23/Sec24 beta-sandwich" evidence="15">
    <location>
        <begin position="657"/>
        <end position="739"/>
    </location>
</feature>
<dbReference type="PANTHER" id="PTHR13803:SF4">
    <property type="entry name" value="SECRETORY 24CD, ISOFORM C"/>
    <property type="match status" value="1"/>
</dbReference>
<dbReference type="InterPro" id="IPR007123">
    <property type="entry name" value="Gelsolin-like_dom"/>
</dbReference>
<dbReference type="InterPro" id="IPR036175">
    <property type="entry name" value="Sec23/24_helical_dom_sf"/>
</dbReference>
<dbReference type="Gene3D" id="2.60.40.1670">
    <property type="entry name" value="beta-sandwich domain of Sec23/24"/>
    <property type="match status" value="1"/>
</dbReference>
<dbReference type="Pfam" id="PF16561">
    <property type="entry name" value="AMPK1_CBM"/>
    <property type="match status" value="1"/>
</dbReference>
<dbReference type="SUPFAM" id="SSF82754">
    <property type="entry name" value="C-terminal, gelsolin-like domain of Sec23/24"/>
    <property type="match status" value="1"/>
</dbReference>
<dbReference type="GO" id="GO:0006886">
    <property type="term" value="P:intracellular protein transport"/>
    <property type="evidence" value="ECO:0007669"/>
    <property type="project" value="InterPro"/>
</dbReference>
<feature type="region of interest" description="Disordered" evidence="10">
    <location>
        <begin position="1071"/>
        <end position="1102"/>
    </location>
</feature>
<feature type="compositionally biased region" description="Polar residues" evidence="10">
    <location>
        <begin position="1697"/>
        <end position="1723"/>
    </location>
</feature>
<evidence type="ECO:0000259" key="11">
    <source>
        <dbReference type="Pfam" id="PF00626"/>
    </source>
</evidence>
<keyword evidence="7" id="KW-0653">Protein transport</keyword>
<evidence type="ECO:0000256" key="7">
    <source>
        <dbReference type="ARBA" id="ARBA00022927"/>
    </source>
</evidence>
<feature type="domain" description="AMP-activated protein kinase glycogen-binding" evidence="16">
    <location>
        <begin position="1148"/>
        <end position="1224"/>
    </location>
</feature>
<dbReference type="Pfam" id="PF00626">
    <property type="entry name" value="Gelsolin"/>
    <property type="match status" value="1"/>
</dbReference>
<dbReference type="InterPro" id="IPR036174">
    <property type="entry name" value="Znf_Sec23_Sec24_sf"/>
</dbReference>
<dbReference type="GO" id="GO:0090110">
    <property type="term" value="P:COPII-coated vesicle cargo loading"/>
    <property type="evidence" value="ECO:0007669"/>
    <property type="project" value="TreeGrafter"/>
</dbReference>
<dbReference type="SUPFAM" id="SSF82919">
    <property type="entry name" value="Zn-finger domain of Sec23/24"/>
    <property type="match status" value="1"/>
</dbReference>
<dbReference type="GO" id="GO:0070971">
    <property type="term" value="C:endoplasmic reticulum exit site"/>
    <property type="evidence" value="ECO:0007669"/>
    <property type="project" value="TreeGrafter"/>
</dbReference>
<dbReference type="CDD" id="cd02859">
    <property type="entry name" value="E_set_AMPKbeta_like_N"/>
    <property type="match status" value="1"/>
</dbReference>
<feature type="region of interest" description="Disordered" evidence="10">
    <location>
        <begin position="146"/>
        <end position="219"/>
    </location>
</feature>
<feature type="region of interest" description="Disordered" evidence="10">
    <location>
        <begin position="1303"/>
        <end position="1359"/>
    </location>
</feature>
<dbReference type="SUPFAM" id="SSF53300">
    <property type="entry name" value="vWA-like"/>
    <property type="match status" value="1"/>
</dbReference>
<feature type="compositionally biased region" description="Polar residues" evidence="10">
    <location>
        <begin position="146"/>
        <end position="180"/>
    </location>
</feature>
<evidence type="ECO:0000259" key="14">
    <source>
        <dbReference type="Pfam" id="PF04815"/>
    </source>
</evidence>
<dbReference type="InterPro" id="IPR014756">
    <property type="entry name" value="Ig_E-set"/>
</dbReference>
<feature type="compositionally biased region" description="Low complexity" evidence="10">
    <location>
        <begin position="1724"/>
        <end position="1741"/>
    </location>
</feature>
<dbReference type="SUPFAM" id="SSF81811">
    <property type="entry name" value="Helical domain of Sec23/24"/>
    <property type="match status" value="1"/>
</dbReference>
<evidence type="ECO:0000313" key="18">
    <source>
        <dbReference type="Proteomes" id="UP000593566"/>
    </source>
</evidence>
<feature type="compositionally biased region" description="Basic and acidic residues" evidence="10">
    <location>
        <begin position="1329"/>
        <end position="1340"/>
    </location>
</feature>
<feature type="domain" description="Gelsolin-like" evidence="11">
    <location>
        <begin position="901"/>
        <end position="966"/>
    </location>
</feature>
<dbReference type="GO" id="GO:0000149">
    <property type="term" value="F:SNARE binding"/>
    <property type="evidence" value="ECO:0007669"/>
    <property type="project" value="TreeGrafter"/>
</dbReference>
<evidence type="ECO:0000256" key="2">
    <source>
        <dbReference type="ARBA" id="ARBA00004299"/>
    </source>
</evidence>
<feature type="compositionally biased region" description="Low complexity" evidence="10">
    <location>
        <begin position="1659"/>
        <end position="1674"/>
    </location>
</feature>
<dbReference type="GeneID" id="59334156"/>
<dbReference type="SUPFAM" id="SSF81296">
    <property type="entry name" value="E set domains"/>
    <property type="match status" value="1"/>
</dbReference>
<protein>
    <submittedName>
        <fullName evidence="17">Uncharacterized protein</fullName>
    </submittedName>
</protein>
<evidence type="ECO:0000256" key="10">
    <source>
        <dbReference type="SAM" id="MobiDB-lite"/>
    </source>
</evidence>
<dbReference type="InterPro" id="IPR013783">
    <property type="entry name" value="Ig-like_fold"/>
</dbReference>
<feature type="compositionally biased region" description="Basic and acidic residues" evidence="10">
    <location>
        <begin position="1489"/>
        <end position="1511"/>
    </location>
</feature>
<dbReference type="Gene3D" id="3.40.50.410">
    <property type="entry name" value="von Willebrand factor, type A domain"/>
    <property type="match status" value="1"/>
</dbReference>
<keyword evidence="5" id="KW-0813">Transport</keyword>
<keyword evidence="18" id="KW-1185">Reference proteome</keyword>
<comment type="subcellular location">
    <subcellularLocation>
        <location evidence="2">Cytoplasmic vesicle</location>
        <location evidence="2">COPII-coated vesicle membrane</location>
        <topology evidence="2">Peripheral membrane protein</topology>
        <orientation evidence="2">Cytoplasmic side</orientation>
    </subcellularLocation>
    <subcellularLocation>
        <location evidence="3">Endoplasmic reticulum membrane</location>
        <topology evidence="3">Peripheral membrane protein</topology>
        <orientation evidence="3">Cytoplasmic side</orientation>
    </subcellularLocation>
    <subcellularLocation>
        <location evidence="1">Golgi apparatus membrane</location>
        <topology evidence="1">Peripheral membrane protein</topology>
        <orientation evidence="1">Cytoplasmic side</orientation>
    </subcellularLocation>
</comment>
<dbReference type="GO" id="GO:0000139">
    <property type="term" value="C:Golgi membrane"/>
    <property type="evidence" value="ECO:0007669"/>
    <property type="project" value="UniProtKB-SubCell"/>
</dbReference>
<evidence type="ECO:0000256" key="5">
    <source>
        <dbReference type="ARBA" id="ARBA00022448"/>
    </source>
</evidence>
<dbReference type="InterPro" id="IPR006896">
    <property type="entry name" value="Sec23/24_trunk_dom"/>
</dbReference>
<keyword evidence="6" id="KW-0931">ER-Golgi transport</keyword>
<gene>
    <name evidence="17" type="ORF">HO133_005751</name>
</gene>
<dbReference type="Gene3D" id="3.40.20.10">
    <property type="entry name" value="Severin"/>
    <property type="match status" value="1"/>
</dbReference>
<feature type="region of interest" description="Disordered" evidence="10">
    <location>
        <begin position="1478"/>
        <end position="1532"/>
    </location>
</feature>
<feature type="domain" description="Sec23/Sec24 helical" evidence="14">
    <location>
        <begin position="785"/>
        <end position="872"/>
    </location>
</feature>
<dbReference type="InterPro" id="IPR036180">
    <property type="entry name" value="Gelsolin-like_dom_sf"/>
</dbReference>
<dbReference type="GO" id="GO:0030127">
    <property type="term" value="C:COPII vesicle coat"/>
    <property type="evidence" value="ECO:0007669"/>
    <property type="project" value="InterPro"/>
</dbReference>
<evidence type="ECO:0000256" key="9">
    <source>
        <dbReference type="ARBA" id="ARBA00025471"/>
    </source>
</evidence>
<dbReference type="PANTHER" id="PTHR13803">
    <property type="entry name" value="SEC24-RELATED PROTEIN"/>
    <property type="match status" value="1"/>
</dbReference>
<dbReference type="Pfam" id="PF08033">
    <property type="entry name" value="Sec23_BS"/>
    <property type="match status" value="1"/>
</dbReference>
<comment type="similarity">
    <text evidence="4">Belongs to the SEC23/SEC24 family. SEC24 subfamily.</text>
</comment>
<feature type="region of interest" description="Disordered" evidence="10">
    <location>
        <begin position="97"/>
        <end position="123"/>
    </location>
</feature>
<evidence type="ECO:0000256" key="6">
    <source>
        <dbReference type="ARBA" id="ARBA00022892"/>
    </source>
</evidence>
<proteinExistence type="inferred from homology"/>
<comment type="function">
    <text evidence="9">Component of the coat protein complex II (COPII) which promotes the formation of transport vesicles from the endoplasmic reticulum (ER). The coat has two main functions, the physical deformation of the endoplasmic reticulum membrane into vesicles and the selection of cargo molecules.</text>
</comment>
<name>A0A8H6F8D2_9LECA</name>
<dbReference type="InterPro" id="IPR029006">
    <property type="entry name" value="ADF-H/Gelsolin-like_dom_sf"/>
</dbReference>
<feature type="domain" description="Zinc finger Sec23/Sec24-type" evidence="12">
    <location>
        <begin position="319"/>
        <end position="357"/>
    </location>
</feature>
<dbReference type="InterPro" id="IPR050550">
    <property type="entry name" value="SEC23_SEC24_subfamily"/>
</dbReference>
<feature type="region of interest" description="Disordered" evidence="10">
    <location>
        <begin position="1"/>
        <end position="83"/>
    </location>
</feature>
<evidence type="ECO:0000256" key="8">
    <source>
        <dbReference type="ARBA" id="ARBA00023329"/>
    </source>
</evidence>
<sequence length="1764" mass="187469">MSHYGQYNAAGYQVPGGDPRQAKSGTPSGPPQSRPQVAPTPPGYQQGGSHYPQNTPSLQHSQYGQTPQNGYQYQGTPGQDQGYFSLQSQATMEDQGAMGGLTSQMGGMGLGGDGAAASRPNKKKNRHAYHNIDQPVVSSQAFNQSTGNAEQYVNQDPSQQTGAGNPYGGQQITPAMNQFPAQAAPSFSPGLQSSGAGVANAATPMPAPSGPGVSAQGRVDPEQIPSIPRARDGAAQYYLDHIYPTMEQHLPPPGAVPFVAQDQGNSSPKYARLTLNNIPSTSNFLSQTGLPLGLVLQPLAPLQAGERPIPVLDFGELGPPRCSRCRAYINPFMTFRSGGNKLVCNMCTFPNDVIPEYFAPTDPSGVRVDRAQRPELTTGTVEYLVPKEYWAKEPVGLRWLFVIDVSQDAVSKGFLEAFCEGVLSALYGEDEDDVDDEKTNSENASEKRRIPIGSKIGFVTFDKAMHFYNCNENLERAQMLVMPDIEDPFVPLGSEGLFVDPYKSKLIITSLLTQLPALFSHVKNPEPALLPTLESALSSLSATGGKIVCSLASLPTWGPGRLFLRDKNDLHGIETEKKLFQTDHPGFKKLAGKMVESGVGVDFFIAAPAGKYMDIATIGHLSAVSGGQTYFYPNYIAPRDSLQLAQEIKHTLTRETGYQALMKVRCSNGLQVSSYHGNFLQHNFGADLEFGVIDSDKSVGVMFSYDGKLDAKLDAHFQCALLYTTASGERRVRCTNTVAGVSEGAMESMRFIDQDAVVNIIAKEGRREQSVLELFVPSLLTILTAATRMIERPLKDVRNALTEKTIDILAGYRKTGSGSHPPGQLVLPENLKEFSMYVLGLMKSRAFKAGHEPSDRRTHTMRLLKSASPLELSLFLYPRILPVHTLPPESGFPHPVTGHLVVPPAIRASFSRIEEGGAYLVDDGQVCLLWLHAHVSPNLLEDLFGEGKTSLSSLDPMMSSLPTLETHLNAQVRNLLAYWASVRGSKGITIQLARQGLDGSEYEFARLLVEDRNNEAQSYVDWLVNLHRHIQMELSGQRKREDGGGMSTMGMESAVAGITSLWTVAIIDTSSSPPPISSRSTSRRQSGATSSAHSTPRPASRRSDINSQLYQFALGYPLTPPDTSPVKERSESSVQLEASGPGASMGSFVFKWHHPAHEVYVTGTFDDWAKSVKLENKGEYFEKLVELPLSKENIFYKFVVDGNWTTDHTAPQESDGASNVNNVLLPKNITGPHSSGPAAVGIMSGVTPLSTTAGLAGNVPKEAERDVRPESASSDVPGSLAETPFHDASEFYVDPIPATSGMGNPVNLAPGEKVPHPNTLTSNTVSSTARDDSSLKKSAEGSEQTFGVAPLPATTGTGNPVSLQPGEKVPHPSEFTQNTTTSHVTTDKESYENAGGAPQLPGVVTPDHEREALGGMFKMPGIGGTMIPESSLPMGGGVASEVDKGPVIQSAGAQSTTAALAGNVPLERRGVPEIVQESQQEAGFGPEASENREAVKEKSAMEKELETKVPEEPATSESTGVAASEGTDGASGGMGKDAAMAAGGVAAGGAVAAAATASHGLPASVQHSIDEMNRGSAIAPTVPDVVQESITESHQSPEAAADKTMVGEKSAMEKELLSDVKREDGVGEPAPSSSAALAETAPAPTGSENVPPPISKDSAAVTTAGAPAQTPATGNSMKQAVQSQPDSRDISPMTKPIKQTQNQSQPTVTTGVGSSAAPQTSQQPDKAAPAAKPSPAANSTAADKKAKRASGFFGKLKSKFSDKK</sequence>
<feature type="compositionally biased region" description="Basic and acidic residues" evidence="10">
    <location>
        <begin position="1610"/>
        <end position="1625"/>
    </location>
</feature>
<organism evidence="17 18">
    <name type="scientific">Letharia lupina</name>
    <dbReference type="NCBI Taxonomy" id="560253"/>
    <lineage>
        <taxon>Eukaryota</taxon>
        <taxon>Fungi</taxon>
        <taxon>Dikarya</taxon>
        <taxon>Ascomycota</taxon>
        <taxon>Pezizomycotina</taxon>
        <taxon>Lecanoromycetes</taxon>
        <taxon>OSLEUM clade</taxon>
        <taxon>Lecanoromycetidae</taxon>
        <taxon>Lecanorales</taxon>
        <taxon>Lecanorineae</taxon>
        <taxon>Parmeliaceae</taxon>
        <taxon>Letharia</taxon>
    </lineage>
</organism>
<feature type="compositionally biased region" description="Polar residues" evidence="10">
    <location>
        <begin position="1318"/>
        <end position="1328"/>
    </location>
</feature>
<dbReference type="RefSeq" id="XP_037147839.1">
    <property type="nucleotide sequence ID" value="XM_037296658.1"/>
</dbReference>
<evidence type="ECO:0000259" key="13">
    <source>
        <dbReference type="Pfam" id="PF04811"/>
    </source>
</evidence>
<dbReference type="InterPro" id="IPR012990">
    <property type="entry name" value="Beta-sandwich_Sec23_24"/>
</dbReference>
<feature type="compositionally biased region" description="Low complexity" evidence="10">
    <location>
        <begin position="1071"/>
        <end position="1092"/>
    </location>
</feature>
<dbReference type="Gene3D" id="1.20.120.730">
    <property type="entry name" value="Sec23/Sec24 helical domain"/>
    <property type="match status" value="1"/>
</dbReference>
<accession>A0A8H6F8D2</accession>
<dbReference type="Pfam" id="PF04815">
    <property type="entry name" value="Sec23_helical"/>
    <property type="match status" value="1"/>
</dbReference>
<feature type="compositionally biased region" description="Polar residues" evidence="10">
    <location>
        <begin position="1675"/>
        <end position="1685"/>
    </location>
</feature>